<dbReference type="Proteomes" id="UP001341840">
    <property type="component" value="Unassembled WGS sequence"/>
</dbReference>
<keyword evidence="1" id="KW-0472">Membrane</keyword>
<sequence>MLGSKRASNAPSPCSKLTVVVFKLAIVPAKSFIAVLKLAVVSAVFPGSFLFTPFLCLNNRRRLRKGGTQNSAPSNNDASEVADGGEDMMLLSFTLPKFSVTVFLMLSPYTLDPINILACLVIDMLNSSAQEHP</sequence>
<keyword evidence="1" id="KW-1133">Transmembrane helix</keyword>
<reference evidence="2 3" key="1">
    <citation type="journal article" date="2023" name="Plants (Basel)">
        <title>Bridging the Gap: Combining Genomics and Transcriptomics Approaches to Understand Stylosanthes scabra, an Orphan Legume from the Brazilian Caatinga.</title>
        <authorList>
            <person name="Ferreira-Neto J.R.C."/>
            <person name="da Silva M.D."/>
            <person name="Binneck E."/>
            <person name="de Melo N.F."/>
            <person name="da Silva R.H."/>
            <person name="de Melo A.L.T.M."/>
            <person name="Pandolfi V."/>
            <person name="Bustamante F.O."/>
            <person name="Brasileiro-Vidal A.C."/>
            <person name="Benko-Iseppon A.M."/>
        </authorList>
    </citation>
    <scope>NUCLEOTIDE SEQUENCE [LARGE SCALE GENOMIC DNA]</scope>
    <source>
        <tissue evidence="2">Leaves</tissue>
    </source>
</reference>
<evidence type="ECO:0000256" key="1">
    <source>
        <dbReference type="SAM" id="Phobius"/>
    </source>
</evidence>
<keyword evidence="3" id="KW-1185">Reference proteome</keyword>
<evidence type="ECO:0000313" key="3">
    <source>
        <dbReference type="Proteomes" id="UP001341840"/>
    </source>
</evidence>
<organism evidence="2 3">
    <name type="scientific">Stylosanthes scabra</name>
    <dbReference type="NCBI Taxonomy" id="79078"/>
    <lineage>
        <taxon>Eukaryota</taxon>
        <taxon>Viridiplantae</taxon>
        <taxon>Streptophyta</taxon>
        <taxon>Embryophyta</taxon>
        <taxon>Tracheophyta</taxon>
        <taxon>Spermatophyta</taxon>
        <taxon>Magnoliopsida</taxon>
        <taxon>eudicotyledons</taxon>
        <taxon>Gunneridae</taxon>
        <taxon>Pentapetalae</taxon>
        <taxon>rosids</taxon>
        <taxon>fabids</taxon>
        <taxon>Fabales</taxon>
        <taxon>Fabaceae</taxon>
        <taxon>Papilionoideae</taxon>
        <taxon>50 kb inversion clade</taxon>
        <taxon>dalbergioids sensu lato</taxon>
        <taxon>Dalbergieae</taxon>
        <taxon>Pterocarpus clade</taxon>
        <taxon>Stylosanthes</taxon>
    </lineage>
</organism>
<dbReference type="EMBL" id="JASCZI010243104">
    <property type="protein sequence ID" value="MED6212679.1"/>
    <property type="molecule type" value="Genomic_DNA"/>
</dbReference>
<protein>
    <submittedName>
        <fullName evidence="2">Uncharacterized protein</fullName>
    </submittedName>
</protein>
<keyword evidence="1" id="KW-0812">Transmembrane</keyword>
<proteinExistence type="predicted"/>
<gene>
    <name evidence="2" type="ORF">PIB30_085875</name>
</gene>
<evidence type="ECO:0000313" key="2">
    <source>
        <dbReference type="EMBL" id="MED6212679.1"/>
    </source>
</evidence>
<name>A0ABU6YRR5_9FABA</name>
<accession>A0ABU6YRR5</accession>
<feature type="transmembrane region" description="Helical" evidence="1">
    <location>
        <begin position="32"/>
        <end position="57"/>
    </location>
</feature>
<comment type="caution">
    <text evidence="2">The sequence shown here is derived from an EMBL/GenBank/DDBJ whole genome shotgun (WGS) entry which is preliminary data.</text>
</comment>